<keyword evidence="2" id="KW-1185">Reference proteome</keyword>
<accession>A0A562JBI1</accession>
<reference evidence="1 2" key="1">
    <citation type="submission" date="2019-07" db="EMBL/GenBank/DDBJ databases">
        <title>Genomic Encyclopedia of Type Strains, Phase I: the one thousand microbial genomes (KMG-I) project.</title>
        <authorList>
            <person name="Kyrpides N."/>
        </authorList>
    </citation>
    <scope>NUCLEOTIDE SEQUENCE [LARGE SCALE GENOMIC DNA]</scope>
    <source>
        <strain evidence="1 2">DSM 13558</strain>
    </source>
</reference>
<comment type="caution">
    <text evidence="1">The sequence shown here is derived from an EMBL/GenBank/DDBJ whole genome shotgun (WGS) entry which is preliminary data.</text>
</comment>
<protein>
    <recommendedName>
        <fullName evidence="3">RNA polymerase sigma-70 factor (ECF subfamily)</fullName>
    </recommendedName>
</protein>
<dbReference type="AlphaFoldDB" id="A0A562JBI1"/>
<dbReference type="InterPro" id="IPR036388">
    <property type="entry name" value="WH-like_DNA-bd_sf"/>
</dbReference>
<dbReference type="RefSeq" id="WP_145082508.1">
    <property type="nucleotide sequence ID" value="NZ_JAYFNS010000003.1"/>
</dbReference>
<dbReference type="SUPFAM" id="SSF88659">
    <property type="entry name" value="Sigma3 and sigma4 domains of RNA polymerase sigma factors"/>
    <property type="match status" value="1"/>
</dbReference>
<dbReference type="InterPro" id="IPR013324">
    <property type="entry name" value="RNA_pol_sigma_r3/r4-like"/>
</dbReference>
<dbReference type="Gene3D" id="1.10.10.10">
    <property type="entry name" value="Winged helix-like DNA-binding domain superfamily/Winged helix DNA-binding domain"/>
    <property type="match status" value="1"/>
</dbReference>
<dbReference type="Proteomes" id="UP000315343">
    <property type="component" value="Unassembled WGS sequence"/>
</dbReference>
<evidence type="ECO:0000313" key="1">
    <source>
        <dbReference type="EMBL" id="TWH80552.1"/>
    </source>
</evidence>
<proteinExistence type="predicted"/>
<evidence type="ECO:0008006" key="3">
    <source>
        <dbReference type="Google" id="ProtNLM"/>
    </source>
</evidence>
<gene>
    <name evidence="1" type="ORF">LY60_01814</name>
</gene>
<organism evidence="1 2">
    <name type="scientific">Sedimentibacter saalensis</name>
    <dbReference type="NCBI Taxonomy" id="130788"/>
    <lineage>
        <taxon>Bacteria</taxon>
        <taxon>Bacillati</taxon>
        <taxon>Bacillota</taxon>
        <taxon>Tissierellia</taxon>
        <taxon>Sedimentibacter</taxon>
    </lineage>
</organism>
<name>A0A562JBI1_9FIRM</name>
<dbReference type="EMBL" id="VLKH01000004">
    <property type="protein sequence ID" value="TWH80552.1"/>
    <property type="molecule type" value="Genomic_DNA"/>
</dbReference>
<sequence>MGNNEYFCKVYTIAFRLTGEERIASQMSVLAIENIAPKMNTGDIPSIVLKDTAMEIMKIFLSEPDFQTFYFNKTSNDTVSQNLMLQKAVLSLEPINRAAIVWRDMLGFKIDDLAVAAKCSKQTLYCELNNARNHLRTKLFECSEKEII</sequence>
<evidence type="ECO:0000313" key="2">
    <source>
        <dbReference type="Proteomes" id="UP000315343"/>
    </source>
</evidence>